<accession>A0A804N4F7</accession>
<dbReference type="AlphaFoldDB" id="A0A804N4F7"/>
<feature type="region of interest" description="Disordered" evidence="1">
    <location>
        <begin position="70"/>
        <end position="102"/>
    </location>
</feature>
<dbReference type="PANTHER" id="PTHR35460">
    <property type="entry name" value="TRNA LIGASE 1"/>
    <property type="match status" value="1"/>
</dbReference>
<proteinExistence type="predicted"/>
<protein>
    <submittedName>
        <fullName evidence="2">Uncharacterized protein</fullName>
    </submittedName>
</protein>
<evidence type="ECO:0000256" key="1">
    <source>
        <dbReference type="SAM" id="MobiDB-lite"/>
    </source>
</evidence>
<keyword evidence="3" id="KW-1185">Reference proteome</keyword>
<reference evidence="2" key="2">
    <citation type="submission" date="2019-07" db="EMBL/GenBank/DDBJ databases">
        <authorList>
            <person name="Seetharam A."/>
            <person name="Woodhouse M."/>
            <person name="Cannon E."/>
        </authorList>
    </citation>
    <scope>NUCLEOTIDE SEQUENCE [LARGE SCALE GENOMIC DNA]</scope>
    <source>
        <strain evidence="2">cv. B73</strain>
    </source>
</reference>
<reference evidence="3" key="1">
    <citation type="submission" date="2015-12" db="EMBL/GenBank/DDBJ databases">
        <title>Update maize B73 reference genome by single molecule sequencing technologies.</title>
        <authorList>
            <consortium name="Maize Genome Sequencing Project"/>
            <person name="Ware D."/>
        </authorList>
    </citation>
    <scope>NUCLEOTIDE SEQUENCE [LARGE SCALE GENOMIC DNA]</scope>
    <source>
        <strain evidence="3">cv. B73</strain>
    </source>
</reference>
<evidence type="ECO:0000313" key="3">
    <source>
        <dbReference type="Proteomes" id="UP000007305"/>
    </source>
</evidence>
<dbReference type="Proteomes" id="UP000007305">
    <property type="component" value="Chromosome 3"/>
</dbReference>
<dbReference type="Gramene" id="Zm00001eb134270_T001">
    <property type="protein sequence ID" value="Zm00001eb134270_P001"/>
    <property type="gene ID" value="Zm00001eb134270"/>
</dbReference>
<dbReference type="GO" id="GO:0006388">
    <property type="term" value="P:tRNA splicing, via endonucleolytic cleavage and ligation"/>
    <property type="evidence" value="ECO:0007669"/>
    <property type="project" value="InterPro"/>
</dbReference>
<evidence type="ECO:0000313" key="2">
    <source>
        <dbReference type="EnsemblPlants" id="Zm00001eb134270_P001"/>
    </source>
</evidence>
<dbReference type="InParanoid" id="A0A804N4F7"/>
<sequence>MVAAEHDGIAIEKLSRLFKSVLGFEVDNSTFMEAQIRATFYPKFENDKSDQETRTRMIEMVSHGLANLEGSLGPASAGGRRGCRHTSRASAGGRRGCRPASR</sequence>
<reference evidence="2" key="3">
    <citation type="submission" date="2021-05" db="UniProtKB">
        <authorList>
            <consortium name="EnsemblPlants"/>
        </authorList>
    </citation>
    <scope>IDENTIFICATION</scope>
    <source>
        <strain evidence="2">cv. B73</strain>
    </source>
</reference>
<organism evidence="2 3">
    <name type="scientific">Zea mays</name>
    <name type="common">Maize</name>
    <dbReference type="NCBI Taxonomy" id="4577"/>
    <lineage>
        <taxon>Eukaryota</taxon>
        <taxon>Viridiplantae</taxon>
        <taxon>Streptophyta</taxon>
        <taxon>Embryophyta</taxon>
        <taxon>Tracheophyta</taxon>
        <taxon>Spermatophyta</taxon>
        <taxon>Magnoliopsida</taxon>
        <taxon>Liliopsida</taxon>
        <taxon>Poales</taxon>
        <taxon>Poaceae</taxon>
        <taxon>PACMAD clade</taxon>
        <taxon>Panicoideae</taxon>
        <taxon>Andropogonodae</taxon>
        <taxon>Andropogoneae</taxon>
        <taxon>Tripsacinae</taxon>
        <taxon>Zea</taxon>
    </lineage>
</organism>
<dbReference type="EnsemblPlants" id="Zm00001eb134270_T001">
    <property type="protein sequence ID" value="Zm00001eb134270_P001"/>
    <property type="gene ID" value="Zm00001eb134270"/>
</dbReference>
<dbReference type="InterPro" id="IPR038837">
    <property type="entry name" value="tRNA_ligase_1"/>
</dbReference>
<dbReference type="GO" id="GO:0003972">
    <property type="term" value="F:RNA ligase (ATP) activity"/>
    <property type="evidence" value="ECO:0007669"/>
    <property type="project" value="InterPro"/>
</dbReference>
<name>A0A804N4F7_MAIZE</name>
<dbReference type="PANTHER" id="PTHR35460:SF1">
    <property type="entry name" value="TRNA LIGASE 1"/>
    <property type="match status" value="1"/>
</dbReference>